<protein>
    <submittedName>
        <fullName evidence="2">ATP-binding protein</fullName>
    </submittedName>
</protein>
<feature type="domain" description="CobQ/CobB/MinD/ParA nucleotide binding" evidence="1">
    <location>
        <begin position="10"/>
        <end position="235"/>
    </location>
</feature>
<dbReference type="PANTHER" id="PTHR43384:SF7">
    <property type="entry name" value="CARBON-MONOXIDE DEHYDROGENASE ACCESSORY PROTEIN"/>
    <property type="match status" value="1"/>
</dbReference>
<dbReference type="GO" id="GO:0005829">
    <property type="term" value="C:cytosol"/>
    <property type="evidence" value="ECO:0007669"/>
    <property type="project" value="TreeGrafter"/>
</dbReference>
<keyword evidence="2" id="KW-0067">ATP-binding</keyword>
<dbReference type="InterPro" id="IPR050625">
    <property type="entry name" value="ParA/MinD_ATPase"/>
</dbReference>
<dbReference type="InterPro" id="IPR027417">
    <property type="entry name" value="P-loop_NTPase"/>
</dbReference>
<gene>
    <name evidence="2" type="ORF">ENV14_04670</name>
</gene>
<name>A0A7C4FHN2_9CREN</name>
<sequence length="258" mass="28397">MAKRPFYVSISGKGGSGKTTLTALLLKVLLESSSNDEILVVDADPATNLPQALGITVGKTVGDIAEELRKGFHRFENMGFEKSALLEYYIMRDCIVEAEGFDLIAMGRGEGEGCYCYVNAVLSGILGKLIQHYSVVLMDMEAGLEHLNRRLDRHVNTFVVVVDSSIMSLKTAEKMKEIIREVDLKADEVYVVGNRLSRKREEEVVKWASQNGLRYAGTIPIDENIAEFAANGIPLLNLPKASEALKAAYQIAKNVNLI</sequence>
<keyword evidence="2" id="KW-0547">Nucleotide-binding</keyword>
<dbReference type="InterPro" id="IPR014433">
    <property type="entry name" value="CooC"/>
</dbReference>
<evidence type="ECO:0000259" key="1">
    <source>
        <dbReference type="Pfam" id="PF01656"/>
    </source>
</evidence>
<dbReference type="Gene3D" id="3.40.50.300">
    <property type="entry name" value="P-loop containing nucleotide triphosphate hydrolases"/>
    <property type="match status" value="1"/>
</dbReference>
<dbReference type="Pfam" id="PF01656">
    <property type="entry name" value="CbiA"/>
    <property type="match status" value="1"/>
</dbReference>
<dbReference type="GO" id="GO:0005524">
    <property type="term" value="F:ATP binding"/>
    <property type="evidence" value="ECO:0007669"/>
    <property type="project" value="UniProtKB-KW"/>
</dbReference>
<dbReference type="GO" id="GO:0009898">
    <property type="term" value="C:cytoplasmic side of plasma membrane"/>
    <property type="evidence" value="ECO:0007669"/>
    <property type="project" value="TreeGrafter"/>
</dbReference>
<organism evidence="2">
    <name type="scientific">Ignisphaera aggregans</name>
    <dbReference type="NCBI Taxonomy" id="334771"/>
    <lineage>
        <taxon>Archaea</taxon>
        <taxon>Thermoproteota</taxon>
        <taxon>Thermoprotei</taxon>
        <taxon>Desulfurococcales</taxon>
        <taxon>Desulfurococcaceae</taxon>
        <taxon>Ignisphaera</taxon>
    </lineage>
</organism>
<dbReference type="PIRSF" id="PIRSF005647">
    <property type="entry name" value="CooC"/>
    <property type="match status" value="1"/>
</dbReference>
<dbReference type="SUPFAM" id="SSF52540">
    <property type="entry name" value="P-loop containing nucleoside triphosphate hydrolases"/>
    <property type="match status" value="1"/>
</dbReference>
<reference evidence="2" key="1">
    <citation type="journal article" date="2020" name="mSystems">
        <title>Genome- and Community-Level Interaction Insights into Carbon Utilization and Element Cycling Functions of Hydrothermarchaeota in Hydrothermal Sediment.</title>
        <authorList>
            <person name="Zhou Z."/>
            <person name="Liu Y."/>
            <person name="Xu W."/>
            <person name="Pan J."/>
            <person name="Luo Z.H."/>
            <person name="Li M."/>
        </authorList>
    </citation>
    <scope>NUCLEOTIDE SEQUENCE [LARGE SCALE GENOMIC DNA]</scope>
    <source>
        <strain evidence="2">SpSt-732</strain>
    </source>
</reference>
<comment type="caution">
    <text evidence="2">The sequence shown here is derived from an EMBL/GenBank/DDBJ whole genome shotgun (WGS) entry which is preliminary data.</text>
</comment>
<accession>A0A7C4FHN2</accession>
<dbReference type="InterPro" id="IPR002586">
    <property type="entry name" value="CobQ/CobB/MinD/ParA_Nub-bd_dom"/>
</dbReference>
<dbReference type="GO" id="GO:0016887">
    <property type="term" value="F:ATP hydrolysis activity"/>
    <property type="evidence" value="ECO:0007669"/>
    <property type="project" value="TreeGrafter"/>
</dbReference>
<dbReference type="PANTHER" id="PTHR43384">
    <property type="entry name" value="SEPTUM SITE-DETERMINING PROTEIN MIND HOMOLOG, CHLOROPLASTIC-RELATED"/>
    <property type="match status" value="1"/>
</dbReference>
<dbReference type="GO" id="GO:0051782">
    <property type="term" value="P:negative regulation of cell division"/>
    <property type="evidence" value="ECO:0007669"/>
    <property type="project" value="TreeGrafter"/>
</dbReference>
<evidence type="ECO:0000313" key="2">
    <source>
        <dbReference type="EMBL" id="HGI87668.1"/>
    </source>
</evidence>
<proteinExistence type="predicted"/>
<dbReference type="EMBL" id="DTFF01000041">
    <property type="protein sequence ID" value="HGI87668.1"/>
    <property type="molecule type" value="Genomic_DNA"/>
</dbReference>
<dbReference type="AlphaFoldDB" id="A0A7C4FHN2"/>